<feature type="domain" description="Histidine kinase" evidence="17">
    <location>
        <begin position="410"/>
        <end position="606"/>
    </location>
</feature>
<evidence type="ECO:0000256" key="5">
    <source>
        <dbReference type="ARBA" id="ARBA00017322"/>
    </source>
</evidence>
<dbReference type="Gene3D" id="3.30.450.290">
    <property type="match status" value="1"/>
</dbReference>
<keyword evidence="10 19" id="KW-0418">Kinase</keyword>
<dbReference type="InterPro" id="IPR021796">
    <property type="entry name" value="Tll0287-like_dom"/>
</dbReference>
<dbReference type="GO" id="GO:0000155">
    <property type="term" value="F:phosphorelay sensor kinase activity"/>
    <property type="evidence" value="ECO:0007669"/>
    <property type="project" value="InterPro"/>
</dbReference>
<dbReference type="PANTHER" id="PTHR24421">
    <property type="entry name" value="NITRATE/NITRITE SENSOR PROTEIN NARX-RELATED"/>
    <property type="match status" value="1"/>
</dbReference>
<dbReference type="PATRIC" id="fig|1121405.3.peg.590"/>
<feature type="transmembrane region" description="Helical" evidence="16">
    <location>
        <begin position="12"/>
        <end position="36"/>
    </location>
</feature>
<evidence type="ECO:0000256" key="16">
    <source>
        <dbReference type="SAM" id="Phobius"/>
    </source>
</evidence>
<dbReference type="SUPFAM" id="SSF55874">
    <property type="entry name" value="ATPase domain of HSP90 chaperone/DNA topoisomerase II/histidine kinase"/>
    <property type="match status" value="1"/>
</dbReference>
<comment type="caution">
    <text evidence="19">The sequence shown here is derived from an EMBL/GenBank/DDBJ whole genome shotgun (WGS) entry which is preliminary data.</text>
</comment>
<dbReference type="InterPro" id="IPR050482">
    <property type="entry name" value="Sensor_HK_TwoCompSys"/>
</dbReference>
<comment type="subcellular location">
    <subcellularLocation>
        <location evidence="3">Cytoplasm</location>
    </subcellularLocation>
</comment>
<dbReference type="EC" id="2.7.13.3" evidence="4"/>
<keyword evidence="6" id="KW-0004">4Fe-4S</keyword>
<dbReference type="Gene3D" id="3.30.450.20">
    <property type="entry name" value="PAS domain"/>
    <property type="match status" value="1"/>
</dbReference>
<dbReference type="GO" id="GO:0046983">
    <property type="term" value="F:protein dimerization activity"/>
    <property type="evidence" value="ECO:0007669"/>
    <property type="project" value="InterPro"/>
</dbReference>
<comment type="catalytic activity">
    <reaction evidence="1">
        <text>ATP + protein L-histidine = ADP + protein N-phospho-L-histidine.</text>
        <dbReference type="EC" id="2.7.13.3"/>
    </reaction>
</comment>
<dbReference type="InterPro" id="IPR011712">
    <property type="entry name" value="Sig_transdc_His_kin_sub3_dim/P"/>
</dbReference>
<dbReference type="eggNOG" id="COG4585">
    <property type="taxonomic scope" value="Bacteria"/>
</dbReference>
<dbReference type="NCBIfam" id="TIGR00229">
    <property type="entry name" value="sensory_box"/>
    <property type="match status" value="1"/>
</dbReference>
<evidence type="ECO:0000256" key="2">
    <source>
        <dbReference type="ARBA" id="ARBA00001966"/>
    </source>
</evidence>
<evidence type="ECO:0000256" key="13">
    <source>
        <dbReference type="ARBA" id="ARBA00023014"/>
    </source>
</evidence>
<keyword evidence="16" id="KW-0812">Transmembrane</keyword>
<dbReference type="OrthoDB" id="5422462at2"/>
<dbReference type="Pfam" id="PF13188">
    <property type="entry name" value="PAS_8"/>
    <property type="match status" value="1"/>
</dbReference>
<evidence type="ECO:0000256" key="6">
    <source>
        <dbReference type="ARBA" id="ARBA00022485"/>
    </source>
</evidence>
<reference evidence="19 20" key="1">
    <citation type="journal article" date="2013" name="Genome Announc.">
        <title>Draft genome sequences for three mercury-methylating, sulfate-reducing bacteria.</title>
        <authorList>
            <person name="Brown S.D."/>
            <person name="Hurt R.A.Jr."/>
            <person name="Gilmour C.C."/>
            <person name="Elias D.A."/>
        </authorList>
    </citation>
    <scope>NUCLEOTIDE SEQUENCE [LARGE SCALE GENOMIC DNA]</scope>
    <source>
        <strain evidence="19 20">DSM 2059</strain>
    </source>
</reference>
<evidence type="ECO:0000313" key="19">
    <source>
        <dbReference type="EMBL" id="EPR43266.1"/>
    </source>
</evidence>
<dbReference type="InterPro" id="IPR005467">
    <property type="entry name" value="His_kinase_dom"/>
</dbReference>
<dbReference type="CDD" id="cd16917">
    <property type="entry name" value="HATPase_UhpB-NarQ-NarX-like"/>
    <property type="match status" value="1"/>
</dbReference>
<proteinExistence type="predicted"/>
<dbReference type="GO" id="GO:0046872">
    <property type="term" value="F:metal ion binding"/>
    <property type="evidence" value="ECO:0007669"/>
    <property type="project" value="UniProtKB-KW"/>
</dbReference>
<dbReference type="eggNOG" id="COG4191">
    <property type="taxonomic scope" value="Bacteria"/>
</dbReference>
<evidence type="ECO:0000256" key="4">
    <source>
        <dbReference type="ARBA" id="ARBA00012438"/>
    </source>
</evidence>
<evidence type="ECO:0000256" key="9">
    <source>
        <dbReference type="ARBA" id="ARBA00022723"/>
    </source>
</evidence>
<evidence type="ECO:0000256" key="8">
    <source>
        <dbReference type="ARBA" id="ARBA00022679"/>
    </source>
</evidence>
<dbReference type="SUPFAM" id="SSF55785">
    <property type="entry name" value="PYP-like sensor domain (PAS domain)"/>
    <property type="match status" value="1"/>
</dbReference>
<feature type="domain" description="PAS" evidence="18">
    <location>
        <begin position="256"/>
        <end position="311"/>
    </location>
</feature>
<keyword evidence="16" id="KW-0472">Membrane</keyword>
<keyword evidence="13" id="KW-0411">Iron-sulfur</keyword>
<dbReference type="GO" id="GO:0016020">
    <property type="term" value="C:membrane"/>
    <property type="evidence" value="ECO:0007669"/>
    <property type="project" value="InterPro"/>
</dbReference>
<comment type="function">
    <text evidence="14">Member of the two-component regulatory system NreB/NreC involved in the control of dissimilatory nitrate/nitrite reduction in response to oxygen. NreB functions as a direct oxygen sensor histidine kinase which is autophosphorylated, in the absence of oxygen, probably at the conserved histidine residue, and transfers its phosphate group probably to a conserved aspartate residue of NreC. NreB/NreC activates the expression of the nitrate (narGHJI) and nitrite (nir) reductase operons, as well as the putative nitrate transporter gene narT.</text>
</comment>
<dbReference type="Proteomes" id="UP000014977">
    <property type="component" value="Unassembled WGS sequence"/>
</dbReference>
<dbReference type="PRINTS" id="PR00344">
    <property type="entry name" value="BCTRLSENSOR"/>
</dbReference>
<dbReference type="RefSeq" id="WP_020875639.1">
    <property type="nucleotide sequence ID" value="NZ_ATHJ01000057.1"/>
</dbReference>
<keyword evidence="16" id="KW-1133">Transmembrane helix</keyword>
<dbReference type="EMBL" id="ATHJ01000057">
    <property type="protein sequence ID" value="EPR43266.1"/>
    <property type="molecule type" value="Genomic_DNA"/>
</dbReference>
<dbReference type="InterPro" id="IPR036890">
    <property type="entry name" value="HATPase_C_sf"/>
</dbReference>
<dbReference type="Gene3D" id="1.20.5.1930">
    <property type="match status" value="1"/>
</dbReference>
<evidence type="ECO:0000259" key="17">
    <source>
        <dbReference type="PROSITE" id="PS50109"/>
    </source>
</evidence>
<keyword evidence="8" id="KW-0808">Transferase</keyword>
<evidence type="ECO:0000256" key="10">
    <source>
        <dbReference type="ARBA" id="ARBA00022777"/>
    </source>
</evidence>
<dbReference type="Pfam" id="PF11845">
    <property type="entry name" value="Tll0287-like"/>
    <property type="match status" value="1"/>
</dbReference>
<dbReference type="InterPro" id="IPR035965">
    <property type="entry name" value="PAS-like_dom_sf"/>
</dbReference>
<evidence type="ECO:0000256" key="3">
    <source>
        <dbReference type="ARBA" id="ARBA00004496"/>
    </source>
</evidence>
<dbReference type="AlphaFoldDB" id="S7U1H9"/>
<evidence type="ECO:0000256" key="7">
    <source>
        <dbReference type="ARBA" id="ARBA00022490"/>
    </source>
</evidence>
<evidence type="ECO:0000256" key="15">
    <source>
        <dbReference type="ARBA" id="ARBA00030800"/>
    </source>
</evidence>
<feature type="transmembrane region" description="Helical" evidence="16">
    <location>
        <begin position="215"/>
        <end position="237"/>
    </location>
</feature>
<keyword evidence="9" id="KW-0479">Metal-binding</keyword>
<dbReference type="Pfam" id="PF02518">
    <property type="entry name" value="HATPase_c"/>
    <property type="match status" value="1"/>
</dbReference>
<sequence length="612" mass="69698">MNHPERLMFVQLNRYIWAMAIFWSLIVFLSLTWNWIHSELNVQENARIQARTAYQKDILYRRWNSLHGGVFVFVGRHATPNPYLSAEEREIMTISGRRLALINPAYMLRMIYDLERASTDIRGRISSLKPIRPENAPDAWEAAALRGFRIEGQEASGIATIDGTEYMRLMRPLVTERSCLKCHEKEGYKEGDIRGGISVSIAMAPLRAALKPYRVALIFGHVLLWLFGCGGIGLAASRLRRQIRQRKAIEGALRESEERSRVLVENAPFGLSIMRPDQRFEYFNPKFIETFGYTLADIPDKTAWFEKAYPNPGYRDTVRKIWTADTCRPMGDAPEIDPKTFTVRGNDGRDRVIRFRNVPLKDGRQLLTYEDISKQVAAEDALRRSEENLRLLSSGLLAAQEKERRRIAYALHDELAQDLAVLTIEVKCIEEGLSADQTGLREACRKTHLHIIDIIENTRRLSQGLSPALLEDLGLSAAIRRMIEDFSAQTGIDVSLEMADMDHCFRPETEVIVYRIFQEAFTNIRKHAEATRVTVTVVLEDGEMTISIADNGRGFRPQVFRNRRCSGKGLGLIAMEERVRMLGRTLHKSSDDGKGMRLVFAAPLDRACGEVP</sequence>
<evidence type="ECO:0000256" key="11">
    <source>
        <dbReference type="ARBA" id="ARBA00023004"/>
    </source>
</evidence>
<dbReference type="InterPro" id="IPR000014">
    <property type="entry name" value="PAS"/>
</dbReference>
<dbReference type="Gene3D" id="3.30.565.10">
    <property type="entry name" value="Histidine kinase-like ATPase, C-terminal domain"/>
    <property type="match status" value="1"/>
</dbReference>
<evidence type="ECO:0000256" key="14">
    <source>
        <dbReference type="ARBA" id="ARBA00024827"/>
    </source>
</evidence>
<dbReference type="InterPro" id="IPR004358">
    <property type="entry name" value="Sig_transdc_His_kin-like_C"/>
</dbReference>
<comment type="cofactor">
    <cofactor evidence="2">
        <name>[4Fe-4S] cluster</name>
        <dbReference type="ChEBI" id="CHEBI:49883"/>
    </cofactor>
</comment>
<protein>
    <recommendedName>
        <fullName evidence="5">Oxygen sensor histidine kinase NreB</fullName>
        <ecNumber evidence="4">2.7.13.3</ecNumber>
    </recommendedName>
    <alternativeName>
        <fullName evidence="15">Nitrogen regulation protein B</fullName>
    </alternativeName>
</protein>
<evidence type="ECO:0000256" key="12">
    <source>
        <dbReference type="ARBA" id="ARBA00023012"/>
    </source>
</evidence>
<keyword evidence="12" id="KW-0902">Two-component regulatory system</keyword>
<evidence type="ECO:0000259" key="18">
    <source>
        <dbReference type="PROSITE" id="PS50112"/>
    </source>
</evidence>
<accession>S7U1H9</accession>
<dbReference type="PROSITE" id="PS50109">
    <property type="entry name" value="HIS_KIN"/>
    <property type="match status" value="1"/>
</dbReference>
<gene>
    <name evidence="19" type="ORF">dsmv_1292</name>
</gene>
<dbReference type="PROSITE" id="PS50112">
    <property type="entry name" value="PAS"/>
    <property type="match status" value="1"/>
</dbReference>
<dbReference type="InterPro" id="IPR003594">
    <property type="entry name" value="HATPase_dom"/>
</dbReference>
<keyword evidence="7" id="KW-0963">Cytoplasm</keyword>
<dbReference type="GO" id="GO:0051539">
    <property type="term" value="F:4 iron, 4 sulfur cluster binding"/>
    <property type="evidence" value="ECO:0007669"/>
    <property type="project" value="UniProtKB-KW"/>
</dbReference>
<dbReference type="GO" id="GO:0005737">
    <property type="term" value="C:cytoplasm"/>
    <property type="evidence" value="ECO:0007669"/>
    <property type="project" value="UniProtKB-SubCell"/>
</dbReference>
<keyword evidence="11" id="KW-0408">Iron</keyword>
<dbReference type="PANTHER" id="PTHR24421:SF58">
    <property type="entry name" value="SIGNAL TRANSDUCTION HISTIDINE-PROTEIN KINASE_PHOSPHATASE UHPB"/>
    <property type="match status" value="1"/>
</dbReference>
<organism evidence="19 20">
    <name type="scientific">Desulfococcus multivorans DSM 2059</name>
    <dbReference type="NCBI Taxonomy" id="1121405"/>
    <lineage>
        <taxon>Bacteria</taxon>
        <taxon>Pseudomonadati</taxon>
        <taxon>Thermodesulfobacteriota</taxon>
        <taxon>Desulfobacteria</taxon>
        <taxon>Desulfobacterales</taxon>
        <taxon>Desulfococcaceae</taxon>
        <taxon>Desulfococcus</taxon>
    </lineage>
</organism>
<dbReference type="SMART" id="SM00387">
    <property type="entry name" value="HATPase_c"/>
    <property type="match status" value="1"/>
</dbReference>
<dbReference type="Pfam" id="PF07730">
    <property type="entry name" value="HisKA_3"/>
    <property type="match status" value="1"/>
</dbReference>
<keyword evidence="20" id="KW-1185">Reference proteome</keyword>
<dbReference type="STRING" id="897.B2D07_08450"/>
<name>S7U1H9_DESML</name>
<evidence type="ECO:0000256" key="1">
    <source>
        <dbReference type="ARBA" id="ARBA00000085"/>
    </source>
</evidence>
<evidence type="ECO:0000313" key="20">
    <source>
        <dbReference type="Proteomes" id="UP000014977"/>
    </source>
</evidence>